<evidence type="ECO:0000256" key="1">
    <source>
        <dbReference type="SAM" id="MobiDB-lite"/>
    </source>
</evidence>
<evidence type="ECO:0000313" key="2">
    <source>
        <dbReference type="EMBL" id="KAK1423945.1"/>
    </source>
</evidence>
<accession>A0AAD8NPT4</accession>
<name>A0AAD8NPT4_TARER</name>
<dbReference type="EMBL" id="JAUHHV010000005">
    <property type="protein sequence ID" value="KAK1423945.1"/>
    <property type="molecule type" value="Genomic_DNA"/>
</dbReference>
<protein>
    <submittedName>
        <fullName evidence="2">Uncharacterized protein</fullName>
    </submittedName>
</protein>
<comment type="caution">
    <text evidence="2">The sequence shown here is derived from an EMBL/GenBank/DDBJ whole genome shotgun (WGS) entry which is preliminary data.</text>
</comment>
<keyword evidence="3" id="KW-1185">Reference proteome</keyword>
<gene>
    <name evidence="2" type="ORF">QVD17_19256</name>
</gene>
<organism evidence="2 3">
    <name type="scientific">Tagetes erecta</name>
    <name type="common">African marigold</name>
    <dbReference type="NCBI Taxonomy" id="13708"/>
    <lineage>
        <taxon>Eukaryota</taxon>
        <taxon>Viridiplantae</taxon>
        <taxon>Streptophyta</taxon>
        <taxon>Embryophyta</taxon>
        <taxon>Tracheophyta</taxon>
        <taxon>Spermatophyta</taxon>
        <taxon>Magnoliopsida</taxon>
        <taxon>eudicotyledons</taxon>
        <taxon>Gunneridae</taxon>
        <taxon>Pentapetalae</taxon>
        <taxon>asterids</taxon>
        <taxon>campanulids</taxon>
        <taxon>Asterales</taxon>
        <taxon>Asteraceae</taxon>
        <taxon>Asteroideae</taxon>
        <taxon>Heliantheae alliance</taxon>
        <taxon>Tageteae</taxon>
        <taxon>Tagetes</taxon>
    </lineage>
</organism>
<reference evidence="2" key="1">
    <citation type="journal article" date="2023" name="bioRxiv">
        <title>Improved chromosome-level genome assembly for marigold (Tagetes erecta).</title>
        <authorList>
            <person name="Jiang F."/>
            <person name="Yuan L."/>
            <person name="Wang S."/>
            <person name="Wang H."/>
            <person name="Xu D."/>
            <person name="Wang A."/>
            <person name="Fan W."/>
        </authorList>
    </citation>
    <scope>NUCLEOTIDE SEQUENCE</scope>
    <source>
        <strain evidence="2">WSJ</strain>
        <tissue evidence="2">Leaf</tissue>
    </source>
</reference>
<feature type="region of interest" description="Disordered" evidence="1">
    <location>
        <begin position="179"/>
        <end position="222"/>
    </location>
</feature>
<evidence type="ECO:0000313" key="3">
    <source>
        <dbReference type="Proteomes" id="UP001229421"/>
    </source>
</evidence>
<feature type="compositionally biased region" description="Basic and acidic residues" evidence="1">
    <location>
        <begin position="193"/>
        <end position="204"/>
    </location>
</feature>
<dbReference type="Proteomes" id="UP001229421">
    <property type="component" value="Unassembled WGS sequence"/>
</dbReference>
<proteinExistence type="predicted"/>
<sequence length="222" mass="25006">MSKKRERGRKKDLLDSAVRVSLSYGESHWFKSNPILLQLELLMARSSDSAYSYDAWEERDWLVLAYAPIEENPLYPFQSLSSKEKGLASFLHWGDTTFEMKDQLFEGKSSSVKLQLYWHRLCLSSVLQHASSFKAIGLCYEGGTLSSNASSSEKGLADGRPGFSLLVYHSGQLYWQRPSGENAAGAKRGRPAPGEHREEREPGRWKSQGRPGHLTEMEGFGL</sequence>
<dbReference type="AlphaFoldDB" id="A0AAD8NPT4"/>